<keyword evidence="3" id="KW-1185">Reference proteome</keyword>
<accession>A0ABD6EPH0</accession>
<gene>
    <name evidence="2" type="ORF">AB6A40_008578</name>
</gene>
<feature type="region of interest" description="Disordered" evidence="1">
    <location>
        <begin position="79"/>
        <end position="140"/>
    </location>
</feature>
<evidence type="ECO:0000313" key="3">
    <source>
        <dbReference type="Proteomes" id="UP001608902"/>
    </source>
</evidence>
<evidence type="ECO:0000313" key="2">
    <source>
        <dbReference type="EMBL" id="MFH4981869.1"/>
    </source>
</evidence>
<proteinExistence type="predicted"/>
<reference evidence="2 3" key="1">
    <citation type="submission" date="2024-08" db="EMBL/GenBank/DDBJ databases">
        <title>Gnathostoma spinigerum genome.</title>
        <authorList>
            <person name="Gonzalez-Bertolin B."/>
            <person name="Monzon S."/>
            <person name="Zaballos A."/>
            <person name="Jimenez P."/>
            <person name="Dekumyoy P."/>
            <person name="Varona S."/>
            <person name="Cuesta I."/>
            <person name="Sumanam S."/>
            <person name="Adisakwattana P."/>
            <person name="Gasser R.B."/>
            <person name="Hernandez-Gonzalez A."/>
            <person name="Young N.D."/>
            <person name="Perteguer M.J."/>
        </authorList>
    </citation>
    <scope>NUCLEOTIDE SEQUENCE [LARGE SCALE GENOMIC DNA]</scope>
    <source>
        <strain evidence="2">AL3</strain>
        <tissue evidence="2">Liver</tissue>
    </source>
</reference>
<sequence length="140" mass="15611">MAWPFIGAATKDWCISFLGCKTTSEQEDYDGGKLTVIGLRLATTGRLPRISLTDRRAREAASITTRNRFEEDMPYLLPTISEERSTETSSNASRNSLRLRSIVSHHETVAGGDRIEDLPCNSSTESSSIQFRQQRATGRN</sequence>
<evidence type="ECO:0000256" key="1">
    <source>
        <dbReference type="SAM" id="MobiDB-lite"/>
    </source>
</evidence>
<protein>
    <submittedName>
        <fullName evidence="2">Uncharacterized protein</fullName>
    </submittedName>
</protein>
<dbReference type="AlphaFoldDB" id="A0ABD6EPH0"/>
<feature type="compositionally biased region" description="Polar residues" evidence="1">
    <location>
        <begin position="120"/>
        <end position="140"/>
    </location>
</feature>
<dbReference type="Proteomes" id="UP001608902">
    <property type="component" value="Unassembled WGS sequence"/>
</dbReference>
<organism evidence="2 3">
    <name type="scientific">Gnathostoma spinigerum</name>
    <dbReference type="NCBI Taxonomy" id="75299"/>
    <lineage>
        <taxon>Eukaryota</taxon>
        <taxon>Metazoa</taxon>
        <taxon>Ecdysozoa</taxon>
        <taxon>Nematoda</taxon>
        <taxon>Chromadorea</taxon>
        <taxon>Rhabditida</taxon>
        <taxon>Spirurina</taxon>
        <taxon>Gnathostomatomorpha</taxon>
        <taxon>Gnathostomatoidea</taxon>
        <taxon>Gnathostomatidae</taxon>
        <taxon>Gnathostoma</taxon>
    </lineage>
</organism>
<dbReference type="EMBL" id="JBGFUD010008055">
    <property type="protein sequence ID" value="MFH4981869.1"/>
    <property type="molecule type" value="Genomic_DNA"/>
</dbReference>
<feature type="compositionally biased region" description="Basic and acidic residues" evidence="1">
    <location>
        <begin position="104"/>
        <end position="117"/>
    </location>
</feature>
<name>A0ABD6EPH0_9BILA</name>
<comment type="caution">
    <text evidence="2">The sequence shown here is derived from an EMBL/GenBank/DDBJ whole genome shotgun (WGS) entry which is preliminary data.</text>
</comment>
<feature type="compositionally biased region" description="Low complexity" evidence="1">
    <location>
        <begin position="87"/>
        <end position="101"/>
    </location>
</feature>